<sequence length="238" mass="26024">MTFAPIPPLRRRTGSVGAEVAAHLERLIIDGALRAGDRLPPERELAAQLNVSRSSLREAMFELESKKLVDRKQGRGSTVAELPRGAAELHGSLADLDTELGYATELRELVEPRIAQLAALRAVESDLLSLHEIIERSTESLGPEESMALDIEFHTLLAHAAQNPLLVTLCTMTTEWTRHTRVLSHRTPLGRRVSVHGHTQILRAVDAADGLAAAAAMEQHLREVREISTPPARGKDSS</sequence>
<keyword evidence="3" id="KW-0804">Transcription</keyword>
<dbReference type="PANTHER" id="PTHR43537">
    <property type="entry name" value="TRANSCRIPTIONAL REGULATOR, GNTR FAMILY"/>
    <property type="match status" value="1"/>
</dbReference>
<dbReference type="Pfam" id="PF07729">
    <property type="entry name" value="FCD"/>
    <property type="match status" value="1"/>
</dbReference>
<keyword evidence="1" id="KW-0805">Transcription regulation</keyword>
<dbReference type="RefSeq" id="WP_071928991.1">
    <property type="nucleotide sequence ID" value="NZ_CP018082.1"/>
</dbReference>
<keyword evidence="2" id="KW-0238">DNA-binding</keyword>
<evidence type="ECO:0000256" key="1">
    <source>
        <dbReference type="ARBA" id="ARBA00023015"/>
    </source>
</evidence>
<gene>
    <name evidence="5" type="ORF">BOX37_19705</name>
</gene>
<dbReference type="InterPro" id="IPR000524">
    <property type="entry name" value="Tscrpt_reg_HTH_GntR"/>
</dbReference>
<evidence type="ECO:0000313" key="5">
    <source>
        <dbReference type="EMBL" id="APE35803.1"/>
    </source>
</evidence>
<dbReference type="CDD" id="cd07377">
    <property type="entry name" value="WHTH_GntR"/>
    <property type="match status" value="1"/>
</dbReference>
<proteinExistence type="predicted"/>
<dbReference type="SUPFAM" id="SSF46785">
    <property type="entry name" value="Winged helix' DNA-binding domain"/>
    <property type="match status" value="1"/>
</dbReference>
<dbReference type="EMBL" id="CP018082">
    <property type="protein sequence ID" value="APE35803.1"/>
    <property type="molecule type" value="Genomic_DNA"/>
</dbReference>
<evidence type="ECO:0000256" key="3">
    <source>
        <dbReference type="ARBA" id="ARBA00023163"/>
    </source>
</evidence>
<keyword evidence="6" id="KW-1185">Reference proteome</keyword>
<dbReference type="Gene3D" id="1.20.120.530">
    <property type="entry name" value="GntR ligand-binding domain-like"/>
    <property type="match status" value="1"/>
</dbReference>
<dbReference type="PROSITE" id="PS50949">
    <property type="entry name" value="HTH_GNTR"/>
    <property type="match status" value="1"/>
</dbReference>
<dbReference type="InterPro" id="IPR011711">
    <property type="entry name" value="GntR_C"/>
</dbReference>
<dbReference type="AlphaFoldDB" id="A0A1J0VUR7"/>
<dbReference type="PANTHER" id="PTHR43537:SF5">
    <property type="entry name" value="UXU OPERON TRANSCRIPTIONAL REGULATOR"/>
    <property type="match status" value="1"/>
</dbReference>
<dbReference type="SMART" id="SM00895">
    <property type="entry name" value="FCD"/>
    <property type="match status" value="1"/>
</dbReference>
<accession>A0A1J0VUR7</accession>
<evidence type="ECO:0000256" key="2">
    <source>
        <dbReference type="ARBA" id="ARBA00023125"/>
    </source>
</evidence>
<dbReference type="SMART" id="SM00345">
    <property type="entry name" value="HTH_GNTR"/>
    <property type="match status" value="1"/>
</dbReference>
<dbReference type="InterPro" id="IPR036390">
    <property type="entry name" value="WH_DNA-bd_sf"/>
</dbReference>
<reference evidence="5" key="1">
    <citation type="submission" date="2016-11" db="EMBL/GenBank/DDBJ databases">
        <authorList>
            <person name="Jaros S."/>
            <person name="Januszkiewicz K."/>
            <person name="Wedrychowicz H."/>
        </authorList>
    </citation>
    <scope>NUCLEOTIDE SEQUENCE [LARGE SCALE GENOMIC DNA]</scope>
    <source>
        <strain evidence="5">Y48</strain>
    </source>
</reference>
<dbReference type="InterPro" id="IPR008920">
    <property type="entry name" value="TF_FadR/GntR_C"/>
</dbReference>
<protein>
    <recommendedName>
        <fullName evidence="4">HTH gntR-type domain-containing protein</fullName>
    </recommendedName>
</protein>
<dbReference type="GO" id="GO:0003677">
    <property type="term" value="F:DNA binding"/>
    <property type="evidence" value="ECO:0007669"/>
    <property type="project" value="UniProtKB-KW"/>
</dbReference>
<feature type="domain" description="HTH gntR-type" evidence="4">
    <location>
        <begin position="14"/>
        <end position="82"/>
    </location>
</feature>
<evidence type="ECO:0000259" key="4">
    <source>
        <dbReference type="PROSITE" id="PS50949"/>
    </source>
</evidence>
<dbReference type="KEGG" id="nsl:BOX37_19705"/>
<name>A0A1J0VUR7_9NOCA</name>
<evidence type="ECO:0000313" key="6">
    <source>
        <dbReference type="Proteomes" id="UP000183810"/>
    </source>
</evidence>
<dbReference type="Pfam" id="PF00392">
    <property type="entry name" value="GntR"/>
    <property type="match status" value="1"/>
</dbReference>
<dbReference type="GO" id="GO:0003700">
    <property type="term" value="F:DNA-binding transcription factor activity"/>
    <property type="evidence" value="ECO:0007669"/>
    <property type="project" value="InterPro"/>
</dbReference>
<dbReference type="Gene3D" id="1.10.10.10">
    <property type="entry name" value="Winged helix-like DNA-binding domain superfamily/Winged helix DNA-binding domain"/>
    <property type="match status" value="1"/>
</dbReference>
<dbReference type="OrthoDB" id="9784718at2"/>
<organism evidence="5 6">
    <name type="scientific">Nocardia mangyaensis</name>
    <dbReference type="NCBI Taxonomy" id="2213200"/>
    <lineage>
        <taxon>Bacteria</taxon>
        <taxon>Bacillati</taxon>
        <taxon>Actinomycetota</taxon>
        <taxon>Actinomycetes</taxon>
        <taxon>Mycobacteriales</taxon>
        <taxon>Nocardiaceae</taxon>
        <taxon>Nocardia</taxon>
    </lineage>
</organism>
<dbReference type="InterPro" id="IPR036388">
    <property type="entry name" value="WH-like_DNA-bd_sf"/>
</dbReference>
<dbReference type="Proteomes" id="UP000183810">
    <property type="component" value="Chromosome"/>
</dbReference>
<dbReference type="SUPFAM" id="SSF48008">
    <property type="entry name" value="GntR ligand-binding domain-like"/>
    <property type="match status" value="1"/>
</dbReference>
<dbReference type="PRINTS" id="PR00035">
    <property type="entry name" value="HTHGNTR"/>
</dbReference>